<evidence type="ECO:0000313" key="16">
    <source>
        <dbReference type="Proteomes" id="UP000706333"/>
    </source>
</evidence>
<dbReference type="Gene3D" id="3.30.420.40">
    <property type="match status" value="2"/>
</dbReference>
<comment type="caution">
    <text evidence="15">The sequence shown here is derived from an EMBL/GenBank/DDBJ whole genome shotgun (WGS) entry which is preliminary data.</text>
</comment>
<proteinExistence type="inferred from homology"/>
<sequence length="568" mass="56319">MRSLTVLGIESSCDDTAAGVVRAPQAGPAAILSNVVMGQAALHAAFGGVVPEIAARAHAEKLDLAVEAALAQAGVGLGDLDAVAVTAGPGLIGGVLAGVMCAKGISAGAGLPLVGVNHLAGHALTPRLTDGLAFPYLMLLVSGGHCQFLRVAGAEEFTRLGGTIDDAPGEAFDKVARILGLPQPGGPAVEAEAARGDPRRFALPRPLLDRPGCDLSFSGLKTAVLRARDRLVAAQGGITRADRADLCAGFQAAVVDVLAEKSRRALAVALAARGPVTLWARDGADVMAAARENPARLPGVTFPDALAVTGDAAALSAPVVLLAVPMQALGGVLRVHGARLDGRALVACCKGIDLEGLRGPSALIADACPSATVAVLTGPGFAADIAAGLPTALTLACADAAAGARLQGVLAAPALRPYRTTDVVGAELGGALKNVVALAAGIVTGAGLGESARAATITRGHAETVRLALSLGARAETLAGLSGLGDLVLTATSARSRNFAHGAALGAGRAPPPGVTVEGVATAAATRDLAARRGVEMPLACAVADICAGRLSVSEAIAAVFNRPLKEE</sequence>
<feature type="binding site" evidence="12">
    <location>
        <position position="496"/>
    </location>
    <ligand>
        <name>sn-glycerol 3-phosphate</name>
        <dbReference type="ChEBI" id="CHEBI:57597"/>
    </ligand>
</feature>
<feature type="domain" description="Glycerol-3-phosphate dehydrogenase NAD-dependent C-terminal" evidence="14">
    <location>
        <begin position="422"/>
        <end position="557"/>
    </location>
</feature>
<dbReference type="FunFam" id="3.30.420.40:FF:000012">
    <property type="entry name" value="tRNA N6-adenosine threonylcarbamoyltransferase"/>
    <property type="match status" value="1"/>
</dbReference>
<name>A0A934TIR1_9RHOB</name>
<dbReference type="InterPro" id="IPR006109">
    <property type="entry name" value="G3P_DH_NAD-dep_C"/>
</dbReference>
<dbReference type="GO" id="GO:0002949">
    <property type="term" value="P:tRNA threonylcarbamoyladenosine modification"/>
    <property type="evidence" value="ECO:0007669"/>
    <property type="project" value="InterPro"/>
</dbReference>
<keyword evidence="8 12" id="KW-0594">Phospholipid biosynthesis</keyword>
<comment type="function">
    <text evidence="12">Catalyzes the reduction of the glycolytic intermediate dihydroxyacetone phosphate (DHAP) to sn-glycerol 3-phosphate (G3P), the key precursor for phospholipid synthesis.</text>
</comment>
<feature type="binding site" evidence="12">
    <location>
        <position position="350"/>
    </location>
    <ligand>
        <name>NADPH</name>
        <dbReference type="ChEBI" id="CHEBI:57783"/>
    </ligand>
</feature>
<feature type="binding site" evidence="12">
    <location>
        <position position="350"/>
    </location>
    <ligand>
        <name>sn-glycerol 3-phosphate</name>
        <dbReference type="ChEBI" id="CHEBI:57597"/>
    </ligand>
</feature>
<reference evidence="15" key="2">
    <citation type="journal article" date="2020" name="Microorganisms">
        <title>Osmotic Adaptation and Compatible Solute Biosynthesis of Phototrophic Bacteria as Revealed from Genome Analyses.</title>
        <authorList>
            <person name="Imhoff J.F."/>
            <person name="Rahn T."/>
            <person name="Kunzel S."/>
            <person name="Keller A."/>
            <person name="Neulinger S.C."/>
        </authorList>
    </citation>
    <scope>NUCLEOTIDE SEQUENCE</scope>
    <source>
        <strain evidence="15">LMG 28126</strain>
    </source>
</reference>
<keyword evidence="3" id="KW-0808">Transferase</keyword>
<evidence type="ECO:0000313" key="15">
    <source>
        <dbReference type="EMBL" id="MBK5926557.1"/>
    </source>
</evidence>
<dbReference type="SUPFAM" id="SSF51735">
    <property type="entry name" value="NAD(P)-binding Rossmann-fold domains"/>
    <property type="match status" value="1"/>
</dbReference>
<evidence type="ECO:0000256" key="3">
    <source>
        <dbReference type="ARBA" id="ARBA00022679"/>
    </source>
</evidence>
<dbReference type="InterPro" id="IPR013328">
    <property type="entry name" value="6PGD_dom2"/>
</dbReference>
<dbReference type="GO" id="GO:0046168">
    <property type="term" value="P:glycerol-3-phosphate catabolic process"/>
    <property type="evidence" value="ECO:0007669"/>
    <property type="project" value="InterPro"/>
</dbReference>
<dbReference type="InterPro" id="IPR036291">
    <property type="entry name" value="NAD(P)-bd_dom_sf"/>
</dbReference>
<dbReference type="InterPro" id="IPR043129">
    <property type="entry name" value="ATPase_NBD"/>
</dbReference>
<dbReference type="Proteomes" id="UP000706333">
    <property type="component" value="Unassembled WGS sequence"/>
</dbReference>
<dbReference type="NCBIfam" id="TIGR03723">
    <property type="entry name" value="T6A_TsaD_YgjD"/>
    <property type="match status" value="1"/>
</dbReference>
<feature type="binding site" evidence="12">
    <location>
        <position position="433"/>
    </location>
    <ligand>
        <name>sn-glycerol 3-phosphate</name>
        <dbReference type="ChEBI" id="CHEBI:57597"/>
    </ligand>
</feature>
<comment type="catalytic activity">
    <reaction evidence="11">
        <text>L-threonylcarbamoyladenylate + adenosine(37) in tRNA = N(6)-L-threonylcarbamoyladenosine(37) in tRNA + AMP + H(+)</text>
        <dbReference type="Rhea" id="RHEA:37059"/>
        <dbReference type="Rhea" id="RHEA-COMP:10162"/>
        <dbReference type="Rhea" id="RHEA-COMP:10163"/>
        <dbReference type="ChEBI" id="CHEBI:15378"/>
        <dbReference type="ChEBI" id="CHEBI:73682"/>
        <dbReference type="ChEBI" id="CHEBI:74411"/>
        <dbReference type="ChEBI" id="CHEBI:74418"/>
        <dbReference type="ChEBI" id="CHEBI:456215"/>
        <dbReference type="EC" id="2.3.1.234"/>
    </reaction>
</comment>
<keyword evidence="12" id="KW-0963">Cytoplasm</keyword>
<feature type="binding site" evidence="12">
    <location>
        <position position="382"/>
    </location>
    <ligand>
        <name>NADPH</name>
        <dbReference type="ChEBI" id="CHEBI:57783"/>
    </ligand>
</feature>
<feature type="binding site" evidence="12">
    <location>
        <position position="497"/>
    </location>
    <ligand>
        <name>NADPH</name>
        <dbReference type="ChEBI" id="CHEBI:57783"/>
    </ligand>
</feature>
<feature type="binding site" evidence="12">
    <location>
        <position position="518"/>
    </location>
    <ligand>
        <name>NADPH</name>
        <dbReference type="ChEBI" id="CHEBI:57783"/>
    </ligand>
</feature>
<evidence type="ECO:0000256" key="12">
    <source>
        <dbReference type="HAMAP-Rule" id="MF_00394"/>
    </source>
</evidence>
<feature type="binding site" evidence="12">
    <location>
        <position position="378"/>
    </location>
    <ligand>
        <name>sn-glycerol 3-phosphate</name>
        <dbReference type="ChEBI" id="CHEBI:57597"/>
    </ligand>
</feature>
<dbReference type="NCBIfam" id="NF000940">
    <property type="entry name" value="PRK00094.1-2"/>
    <property type="match status" value="1"/>
</dbReference>
<comment type="catalytic activity">
    <reaction evidence="12">
        <text>sn-glycerol 3-phosphate + NADP(+) = dihydroxyacetone phosphate + NADPH + H(+)</text>
        <dbReference type="Rhea" id="RHEA:11096"/>
        <dbReference type="ChEBI" id="CHEBI:15378"/>
        <dbReference type="ChEBI" id="CHEBI:57597"/>
        <dbReference type="ChEBI" id="CHEBI:57642"/>
        <dbReference type="ChEBI" id="CHEBI:57783"/>
        <dbReference type="ChEBI" id="CHEBI:58349"/>
        <dbReference type="EC" id="1.1.1.94"/>
    </reaction>
</comment>
<keyword evidence="12" id="KW-0520">NAD</keyword>
<dbReference type="InterPro" id="IPR000905">
    <property type="entry name" value="Gcp-like_dom"/>
</dbReference>
<comment type="caution">
    <text evidence="12">Lacks conserved residue(s) required for the propagation of feature annotation.</text>
</comment>
<evidence type="ECO:0000256" key="8">
    <source>
        <dbReference type="ARBA" id="ARBA00023209"/>
    </source>
</evidence>
<feature type="domain" description="Gcp-like" evidence="13">
    <location>
        <begin position="31"/>
        <end position="268"/>
    </location>
</feature>
<keyword evidence="12" id="KW-0560">Oxidoreductase</keyword>
<dbReference type="GO" id="GO:0008654">
    <property type="term" value="P:phospholipid biosynthetic process"/>
    <property type="evidence" value="ECO:0007669"/>
    <property type="project" value="UniProtKB-KW"/>
</dbReference>
<dbReference type="NCBIfam" id="TIGR00329">
    <property type="entry name" value="gcp_kae1"/>
    <property type="match status" value="1"/>
</dbReference>
<feature type="binding site" evidence="12">
    <location>
        <position position="281"/>
    </location>
    <ligand>
        <name>NADPH</name>
        <dbReference type="ChEBI" id="CHEBI:57783"/>
    </ligand>
</feature>
<dbReference type="GO" id="GO:0046167">
    <property type="term" value="P:glycerol-3-phosphate biosynthetic process"/>
    <property type="evidence" value="ECO:0007669"/>
    <property type="project" value="UniProtKB-UniRule"/>
</dbReference>
<dbReference type="HAMAP" id="MF_00394">
    <property type="entry name" value="NAD_Glyc3P_dehydrog"/>
    <property type="match status" value="1"/>
</dbReference>
<dbReference type="GO" id="GO:0006650">
    <property type="term" value="P:glycerophospholipid metabolic process"/>
    <property type="evidence" value="ECO:0007669"/>
    <property type="project" value="UniProtKB-UniRule"/>
</dbReference>
<comment type="subcellular location">
    <subcellularLocation>
        <location evidence="12">Cytoplasm</location>
    </subcellularLocation>
</comment>
<dbReference type="Pfam" id="PF00814">
    <property type="entry name" value="TsaD"/>
    <property type="match status" value="1"/>
</dbReference>
<keyword evidence="5" id="KW-0479">Metal-binding</keyword>
<evidence type="ECO:0000256" key="2">
    <source>
        <dbReference type="ARBA" id="ARBA00022516"/>
    </source>
</evidence>
<evidence type="ECO:0000259" key="14">
    <source>
        <dbReference type="Pfam" id="PF07479"/>
    </source>
</evidence>
<protein>
    <recommendedName>
        <fullName evidence="12">Glycerol-3-phosphate dehydrogenase [NAD(P)+]</fullName>
        <ecNumber evidence="12">1.1.1.94</ecNumber>
    </recommendedName>
    <alternativeName>
        <fullName evidence="12">NAD(P)(+)-dependent glycerol-3-phosphate dehydrogenase</fullName>
    </alternativeName>
    <alternativeName>
        <fullName evidence="12">NAD(P)H-dependent dihydroxyacetone-phosphate reductase</fullName>
    </alternativeName>
</protein>
<dbReference type="EMBL" id="NHSD01000136">
    <property type="protein sequence ID" value="MBK5926557.1"/>
    <property type="molecule type" value="Genomic_DNA"/>
</dbReference>
<dbReference type="SUPFAM" id="SSF53067">
    <property type="entry name" value="Actin-like ATPase domain"/>
    <property type="match status" value="2"/>
</dbReference>
<organism evidence="15 16">
    <name type="scientific">Rhodobaculum claviforme</name>
    <dbReference type="NCBI Taxonomy" id="1549854"/>
    <lineage>
        <taxon>Bacteria</taxon>
        <taxon>Pseudomonadati</taxon>
        <taxon>Pseudomonadota</taxon>
        <taxon>Alphaproteobacteria</taxon>
        <taxon>Rhodobacterales</taxon>
        <taxon>Paracoccaceae</taxon>
        <taxon>Rhodobaculum</taxon>
    </lineage>
</organism>
<keyword evidence="2 12" id="KW-0444">Lipid biosynthesis</keyword>
<dbReference type="PANTHER" id="PTHR11735">
    <property type="entry name" value="TRNA N6-ADENOSINE THREONYLCARBAMOYLTRANSFERASE"/>
    <property type="match status" value="1"/>
</dbReference>
<keyword evidence="9 12" id="KW-1208">Phospholipid metabolism</keyword>
<keyword evidence="16" id="KW-1185">Reference proteome</keyword>
<dbReference type="RefSeq" id="WP_274609744.1">
    <property type="nucleotide sequence ID" value="NZ_NHSD01000136.1"/>
</dbReference>
<keyword evidence="12" id="KW-0547">Nucleotide-binding</keyword>
<dbReference type="InterPro" id="IPR008927">
    <property type="entry name" value="6-PGluconate_DH-like_C_sf"/>
</dbReference>
<dbReference type="GO" id="GO:0046872">
    <property type="term" value="F:metal ion binding"/>
    <property type="evidence" value="ECO:0007669"/>
    <property type="project" value="UniProtKB-KW"/>
</dbReference>
<dbReference type="Gene3D" id="1.10.1040.10">
    <property type="entry name" value="N-(1-d-carboxylethyl)-l-norvaline Dehydrogenase, domain 2"/>
    <property type="match status" value="1"/>
</dbReference>
<dbReference type="GO" id="GO:0047952">
    <property type="term" value="F:glycerol-3-phosphate dehydrogenase [NAD(P)+] activity"/>
    <property type="evidence" value="ECO:0007669"/>
    <property type="project" value="UniProtKB-UniRule"/>
</dbReference>
<keyword evidence="10" id="KW-0012">Acyltransferase</keyword>
<accession>A0A934TIR1</accession>
<dbReference type="AlphaFoldDB" id="A0A934TIR1"/>
<evidence type="ECO:0000256" key="5">
    <source>
        <dbReference type="ARBA" id="ARBA00022723"/>
    </source>
</evidence>
<dbReference type="InterPro" id="IPR017861">
    <property type="entry name" value="KAE1/TsaD"/>
</dbReference>
<evidence type="ECO:0000256" key="6">
    <source>
        <dbReference type="ARBA" id="ARBA00023004"/>
    </source>
</evidence>
<dbReference type="GO" id="GO:0005737">
    <property type="term" value="C:cytoplasm"/>
    <property type="evidence" value="ECO:0007669"/>
    <property type="project" value="UniProtKB-SubCell"/>
</dbReference>
<dbReference type="GO" id="GO:0005975">
    <property type="term" value="P:carbohydrate metabolic process"/>
    <property type="evidence" value="ECO:0007669"/>
    <property type="project" value="InterPro"/>
</dbReference>
<keyword evidence="12" id="KW-0521">NADP</keyword>
<keyword evidence="7 12" id="KW-0443">Lipid metabolism</keyword>
<evidence type="ECO:0000256" key="11">
    <source>
        <dbReference type="ARBA" id="ARBA00048117"/>
    </source>
</evidence>
<evidence type="ECO:0000256" key="10">
    <source>
        <dbReference type="ARBA" id="ARBA00023315"/>
    </source>
</evidence>
<keyword evidence="6" id="KW-0408">Iron</keyword>
<dbReference type="Pfam" id="PF07479">
    <property type="entry name" value="NAD_Gly3P_dh_C"/>
    <property type="match status" value="1"/>
</dbReference>
<feature type="active site" description="Proton acceptor" evidence="12">
    <location>
        <position position="433"/>
    </location>
</feature>
<keyword evidence="4" id="KW-0819">tRNA processing</keyword>
<comment type="catalytic activity">
    <reaction evidence="12">
        <text>sn-glycerol 3-phosphate + NAD(+) = dihydroxyacetone phosphate + NADH + H(+)</text>
        <dbReference type="Rhea" id="RHEA:11092"/>
        <dbReference type="ChEBI" id="CHEBI:15378"/>
        <dbReference type="ChEBI" id="CHEBI:57540"/>
        <dbReference type="ChEBI" id="CHEBI:57597"/>
        <dbReference type="ChEBI" id="CHEBI:57642"/>
        <dbReference type="ChEBI" id="CHEBI:57945"/>
        <dbReference type="EC" id="1.1.1.94"/>
    </reaction>
</comment>
<evidence type="ECO:0000256" key="9">
    <source>
        <dbReference type="ARBA" id="ARBA00023264"/>
    </source>
</evidence>
<dbReference type="InterPro" id="IPR022450">
    <property type="entry name" value="TsaD"/>
</dbReference>
<dbReference type="EC" id="1.1.1.94" evidence="12"/>
<feature type="binding site" evidence="12">
    <location>
        <position position="486"/>
    </location>
    <ligand>
        <name>sn-glycerol 3-phosphate</name>
        <dbReference type="ChEBI" id="CHEBI:57597"/>
    </ligand>
</feature>
<feature type="binding site" evidence="12">
    <location>
        <position position="497"/>
    </location>
    <ligand>
        <name>sn-glycerol 3-phosphate</name>
        <dbReference type="ChEBI" id="CHEBI:57597"/>
    </ligand>
</feature>
<evidence type="ECO:0000259" key="13">
    <source>
        <dbReference type="Pfam" id="PF00814"/>
    </source>
</evidence>
<comment type="similarity">
    <text evidence="1 12">Belongs to the NAD-dependent glycerol-3-phosphate dehydrogenase family.</text>
</comment>
<dbReference type="GO" id="GO:0061711">
    <property type="term" value="F:tRNA N(6)-L-threonylcarbamoyladenine synthase activity"/>
    <property type="evidence" value="ECO:0007669"/>
    <property type="project" value="UniProtKB-EC"/>
</dbReference>
<dbReference type="InterPro" id="IPR006168">
    <property type="entry name" value="G3P_DH_NAD-dep"/>
</dbReference>
<dbReference type="GO" id="GO:0051287">
    <property type="term" value="F:NAD binding"/>
    <property type="evidence" value="ECO:0007669"/>
    <property type="project" value="InterPro"/>
</dbReference>
<reference evidence="15" key="1">
    <citation type="submission" date="2017-05" db="EMBL/GenBank/DDBJ databases">
        <authorList>
            <person name="Imhoff J.F."/>
            <person name="Rahn T."/>
            <person name="Kuenzel S."/>
            <person name="Neulinger S.C."/>
        </authorList>
    </citation>
    <scope>NUCLEOTIDE SEQUENCE</scope>
    <source>
        <strain evidence="15">LMG 28126</strain>
    </source>
</reference>
<dbReference type="PRINTS" id="PR00789">
    <property type="entry name" value="OSIALOPTASE"/>
</dbReference>
<evidence type="ECO:0000256" key="1">
    <source>
        <dbReference type="ARBA" id="ARBA00011009"/>
    </source>
</evidence>
<dbReference type="NCBIfam" id="NF000942">
    <property type="entry name" value="PRK00094.1-4"/>
    <property type="match status" value="1"/>
</dbReference>
<evidence type="ECO:0000256" key="4">
    <source>
        <dbReference type="ARBA" id="ARBA00022694"/>
    </source>
</evidence>
<dbReference type="SUPFAM" id="SSF48179">
    <property type="entry name" value="6-phosphogluconate dehydrogenase C-terminal domain-like"/>
    <property type="match status" value="1"/>
</dbReference>
<evidence type="ECO:0000256" key="7">
    <source>
        <dbReference type="ARBA" id="ARBA00023098"/>
    </source>
</evidence>
<feature type="binding site" evidence="12">
    <location>
        <position position="498"/>
    </location>
    <ligand>
        <name>sn-glycerol 3-phosphate</name>
        <dbReference type="ChEBI" id="CHEBI:57597"/>
    </ligand>
</feature>
<comment type="pathway">
    <text evidence="12">Membrane lipid metabolism; glycerophospholipid metabolism.</text>
</comment>
<gene>
    <name evidence="12" type="primary">gpsA</name>
    <name evidence="15" type="ORF">CCR87_04165</name>
</gene>
<dbReference type="PANTHER" id="PTHR11735:SF6">
    <property type="entry name" value="TRNA N6-ADENOSINE THREONYLCARBAMOYLTRANSFERASE, MITOCHONDRIAL"/>
    <property type="match status" value="1"/>
</dbReference>
<dbReference type="PROSITE" id="PS00957">
    <property type="entry name" value="NAD_G3PDH"/>
    <property type="match status" value="1"/>
</dbReference>